<evidence type="ECO:0000259" key="2">
    <source>
        <dbReference type="PROSITE" id="PS50181"/>
    </source>
</evidence>
<keyword evidence="1" id="KW-1133">Transmembrane helix</keyword>
<feature type="domain" description="F-box" evidence="2">
    <location>
        <begin position="3"/>
        <end position="49"/>
    </location>
</feature>
<dbReference type="PANTHER" id="PTHR31672:SF13">
    <property type="entry name" value="F-BOX PROTEIN CPR30-LIKE"/>
    <property type="match status" value="1"/>
</dbReference>
<dbReference type="InterPro" id="IPR006527">
    <property type="entry name" value="F-box-assoc_dom_typ1"/>
</dbReference>
<dbReference type="Gene3D" id="1.20.1280.50">
    <property type="match status" value="1"/>
</dbReference>
<dbReference type="FunCoup" id="A0A7N2N3Z9">
    <property type="interactions" value="116"/>
</dbReference>
<name>A0A7N2N3Z9_QUELO</name>
<dbReference type="Pfam" id="PF07734">
    <property type="entry name" value="FBA_1"/>
    <property type="match status" value="1"/>
</dbReference>
<evidence type="ECO:0000313" key="3">
    <source>
        <dbReference type="EnsemblPlants" id="QL12p021856:mrna:CDS:1"/>
    </source>
</evidence>
<keyword evidence="4" id="KW-1185">Reference proteome</keyword>
<dbReference type="InterPro" id="IPR001810">
    <property type="entry name" value="F-box_dom"/>
</dbReference>
<dbReference type="InterPro" id="IPR036047">
    <property type="entry name" value="F-box-like_dom_sf"/>
</dbReference>
<dbReference type="InParanoid" id="A0A7N2N3Z9"/>
<keyword evidence="1" id="KW-0472">Membrane</keyword>
<proteinExistence type="predicted"/>
<dbReference type="GeneID" id="115970390"/>
<dbReference type="EMBL" id="LRBV02000012">
    <property type="status" value="NOT_ANNOTATED_CDS"/>
    <property type="molecule type" value="Genomic_DNA"/>
</dbReference>
<dbReference type="Proteomes" id="UP000594261">
    <property type="component" value="Chromosome 12"/>
</dbReference>
<sequence>MSSSMLNNLPEDVLMDIFARLPVKSLLQFKCVCKSWCNLIKEPIFITKHVNQSALSNNGYLAVTRQGSTFGGNCSISLISYETFREVIRITIPSKEYGKAPFRIVGSCNGILCLNVSEIGDTNFLFNPATSEFKELPKPNYPIHELKEDTISDFIGLGFGYEPESNDYKLVRISYSKRLENQFYSGVDVYSLSTNSWRRKNRLVLGTVLVNSFSKAFINGALHWRGVTLKRGDVRCHIISFDVGSEVTRYIKLPYKIDLAIEEWWPFVRNGSLAMVIRSKTHEEHHYIFNIWVMNEYGVKKSWTKQLTVGPLFVLKLVECGMNEELLFATHSTMYLYDLQRIKPPHDDILEADIIGNNFVPWVEVVNHIESLVTIEGTKVYAKRVRKYSWFGKYFIFFQLLFGLVVMVAYVVILPKLIHFFYPTNVSE</sequence>
<dbReference type="OrthoDB" id="1867629at2759"/>
<reference evidence="3" key="2">
    <citation type="submission" date="2021-01" db="UniProtKB">
        <authorList>
            <consortium name="EnsemblPlants"/>
        </authorList>
    </citation>
    <scope>IDENTIFICATION</scope>
</reference>
<dbReference type="InterPro" id="IPR050796">
    <property type="entry name" value="SCF_F-box_component"/>
</dbReference>
<reference evidence="3 4" key="1">
    <citation type="journal article" date="2016" name="G3 (Bethesda)">
        <title>First Draft Assembly and Annotation of the Genome of a California Endemic Oak Quercus lobata Nee (Fagaceae).</title>
        <authorList>
            <person name="Sork V.L."/>
            <person name="Fitz-Gibbon S.T."/>
            <person name="Puiu D."/>
            <person name="Crepeau M."/>
            <person name="Gugger P.F."/>
            <person name="Sherman R."/>
            <person name="Stevens K."/>
            <person name="Langley C.H."/>
            <person name="Pellegrini M."/>
            <person name="Salzberg S.L."/>
        </authorList>
    </citation>
    <scope>NUCLEOTIDE SEQUENCE [LARGE SCALE GENOMIC DNA]</scope>
    <source>
        <strain evidence="3 4">cv. SW786</strain>
    </source>
</reference>
<accession>A0A7N2N3Z9</accession>
<keyword evidence="1" id="KW-0812">Transmembrane</keyword>
<dbReference type="RefSeq" id="XP_030945889.1">
    <property type="nucleotide sequence ID" value="XM_031090029.1"/>
</dbReference>
<dbReference type="AlphaFoldDB" id="A0A7N2N3Z9"/>
<feature type="transmembrane region" description="Helical" evidence="1">
    <location>
        <begin position="394"/>
        <end position="413"/>
    </location>
</feature>
<dbReference type="NCBIfam" id="TIGR01640">
    <property type="entry name" value="F_box_assoc_1"/>
    <property type="match status" value="1"/>
</dbReference>
<protein>
    <recommendedName>
        <fullName evidence="2">F-box domain-containing protein</fullName>
    </recommendedName>
</protein>
<dbReference type="PANTHER" id="PTHR31672">
    <property type="entry name" value="BNACNNG10540D PROTEIN"/>
    <property type="match status" value="1"/>
</dbReference>
<dbReference type="PROSITE" id="PS50181">
    <property type="entry name" value="FBOX"/>
    <property type="match status" value="1"/>
</dbReference>
<dbReference type="SMART" id="SM00256">
    <property type="entry name" value="FBOX"/>
    <property type="match status" value="1"/>
</dbReference>
<evidence type="ECO:0000256" key="1">
    <source>
        <dbReference type="SAM" id="Phobius"/>
    </source>
</evidence>
<dbReference type="InterPro" id="IPR017451">
    <property type="entry name" value="F-box-assoc_interact_dom"/>
</dbReference>
<gene>
    <name evidence="3" type="primary">LOC115970390</name>
</gene>
<dbReference type="OMA" id="THEEHHY"/>
<dbReference type="EnsemblPlants" id="QL12p021856:mrna">
    <property type="protein sequence ID" value="QL12p021856:mrna:CDS:1"/>
    <property type="gene ID" value="QL12p021856"/>
</dbReference>
<dbReference type="CDD" id="cd22157">
    <property type="entry name" value="F-box_AtFBW1-like"/>
    <property type="match status" value="1"/>
</dbReference>
<dbReference type="Pfam" id="PF00646">
    <property type="entry name" value="F-box"/>
    <property type="match status" value="1"/>
</dbReference>
<evidence type="ECO:0000313" key="4">
    <source>
        <dbReference type="Proteomes" id="UP000594261"/>
    </source>
</evidence>
<dbReference type="Gramene" id="QL12p021856:mrna">
    <property type="protein sequence ID" value="QL12p021856:mrna:CDS:1"/>
    <property type="gene ID" value="QL12p021856"/>
</dbReference>
<organism evidence="3 4">
    <name type="scientific">Quercus lobata</name>
    <name type="common">Valley oak</name>
    <dbReference type="NCBI Taxonomy" id="97700"/>
    <lineage>
        <taxon>Eukaryota</taxon>
        <taxon>Viridiplantae</taxon>
        <taxon>Streptophyta</taxon>
        <taxon>Embryophyta</taxon>
        <taxon>Tracheophyta</taxon>
        <taxon>Spermatophyta</taxon>
        <taxon>Magnoliopsida</taxon>
        <taxon>eudicotyledons</taxon>
        <taxon>Gunneridae</taxon>
        <taxon>Pentapetalae</taxon>
        <taxon>rosids</taxon>
        <taxon>fabids</taxon>
        <taxon>Fagales</taxon>
        <taxon>Fagaceae</taxon>
        <taxon>Quercus</taxon>
    </lineage>
</organism>
<dbReference type="KEGG" id="qlo:115970390"/>
<dbReference type="SUPFAM" id="SSF81383">
    <property type="entry name" value="F-box domain"/>
    <property type="match status" value="1"/>
</dbReference>